<keyword evidence="4 5" id="KW-0472">Membrane</keyword>
<accession>A0AA39FSA6</accession>
<proteinExistence type="predicted"/>
<evidence type="ECO:0008006" key="8">
    <source>
        <dbReference type="Google" id="ProtNLM"/>
    </source>
</evidence>
<dbReference type="GO" id="GO:0016020">
    <property type="term" value="C:membrane"/>
    <property type="evidence" value="ECO:0007669"/>
    <property type="project" value="UniProtKB-SubCell"/>
</dbReference>
<keyword evidence="7" id="KW-1185">Reference proteome</keyword>
<keyword evidence="3 5" id="KW-1133">Transmembrane helix</keyword>
<evidence type="ECO:0000256" key="4">
    <source>
        <dbReference type="ARBA" id="ARBA00023136"/>
    </source>
</evidence>
<keyword evidence="2 5" id="KW-0812">Transmembrane</keyword>
<evidence type="ECO:0000313" key="7">
    <source>
        <dbReference type="Proteomes" id="UP001168972"/>
    </source>
</evidence>
<reference evidence="6" key="2">
    <citation type="submission" date="2023-03" db="EMBL/GenBank/DDBJ databases">
        <authorList>
            <person name="Inwood S.N."/>
            <person name="Skelly J.G."/>
            <person name="Guhlin J."/>
            <person name="Harrop T.W.R."/>
            <person name="Goldson S.G."/>
            <person name="Dearden P.K."/>
        </authorList>
    </citation>
    <scope>NUCLEOTIDE SEQUENCE</scope>
    <source>
        <strain evidence="6">Lincoln</strain>
        <tissue evidence="6">Whole body</tissue>
    </source>
</reference>
<dbReference type="Proteomes" id="UP001168972">
    <property type="component" value="Unassembled WGS sequence"/>
</dbReference>
<reference evidence="6" key="1">
    <citation type="journal article" date="2023" name="bioRxiv">
        <title>Scaffold-level genome assemblies of two parasitoid biocontrol wasps reveal the parthenogenesis mechanism and an associated novel virus.</title>
        <authorList>
            <person name="Inwood S."/>
            <person name="Skelly J."/>
            <person name="Guhlin J."/>
            <person name="Harrop T."/>
            <person name="Goldson S."/>
            <person name="Dearden P."/>
        </authorList>
    </citation>
    <scope>NUCLEOTIDE SEQUENCE</scope>
    <source>
        <strain evidence="6">Lincoln</strain>
        <tissue evidence="6">Whole body</tissue>
    </source>
</reference>
<evidence type="ECO:0000256" key="2">
    <source>
        <dbReference type="ARBA" id="ARBA00022692"/>
    </source>
</evidence>
<organism evidence="6 7">
    <name type="scientific">Microctonus hyperodae</name>
    <name type="common">Parasitoid wasp</name>
    <dbReference type="NCBI Taxonomy" id="165561"/>
    <lineage>
        <taxon>Eukaryota</taxon>
        <taxon>Metazoa</taxon>
        <taxon>Ecdysozoa</taxon>
        <taxon>Arthropoda</taxon>
        <taxon>Hexapoda</taxon>
        <taxon>Insecta</taxon>
        <taxon>Pterygota</taxon>
        <taxon>Neoptera</taxon>
        <taxon>Endopterygota</taxon>
        <taxon>Hymenoptera</taxon>
        <taxon>Apocrita</taxon>
        <taxon>Ichneumonoidea</taxon>
        <taxon>Braconidae</taxon>
        <taxon>Euphorinae</taxon>
        <taxon>Microctonus</taxon>
    </lineage>
</organism>
<feature type="transmembrane region" description="Helical" evidence="5">
    <location>
        <begin position="199"/>
        <end position="220"/>
    </location>
</feature>
<dbReference type="InterPro" id="IPR018499">
    <property type="entry name" value="Tetraspanin/Peripherin"/>
</dbReference>
<feature type="transmembrane region" description="Helical" evidence="5">
    <location>
        <begin position="84"/>
        <end position="106"/>
    </location>
</feature>
<dbReference type="Pfam" id="PF00335">
    <property type="entry name" value="Tetraspanin"/>
    <property type="match status" value="1"/>
</dbReference>
<comment type="subcellular location">
    <subcellularLocation>
        <location evidence="1">Membrane</location>
        <topology evidence="1">Multi-pass membrane protein</topology>
    </subcellularLocation>
</comment>
<feature type="transmembrane region" description="Helical" evidence="5">
    <location>
        <begin position="53"/>
        <end position="72"/>
    </location>
</feature>
<sequence>MANYFCLRNLILSCFILLCISGLIMCAVTSYFIDQISNYDNHNYQLENIQGPLAILLTMGLLTCAFAIYFWIYMDYKYNSLQFIMFTLVLVFITFIETSVGIWTLVKRERMDAILSTSLEESLTIVKIHKNLTNFNATQLKFDCCGYDESFLNLESPSRQCCEFIKQNEESRNICDDIYGRDCRHLLINQNCSILHRTFLLTLSSVIFQVFVIASIICYAKFLRKQRLRQQNSYVISKPSAPQCSP</sequence>
<dbReference type="AlphaFoldDB" id="A0AA39FSA6"/>
<evidence type="ECO:0000256" key="1">
    <source>
        <dbReference type="ARBA" id="ARBA00004141"/>
    </source>
</evidence>
<gene>
    <name evidence="6" type="ORF">PV327_010221</name>
</gene>
<evidence type="ECO:0000256" key="5">
    <source>
        <dbReference type="SAM" id="Phobius"/>
    </source>
</evidence>
<evidence type="ECO:0000313" key="6">
    <source>
        <dbReference type="EMBL" id="KAK0174454.1"/>
    </source>
</evidence>
<comment type="caution">
    <text evidence="6">The sequence shown here is derived from an EMBL/GenBank/DDBJ whole genome shotgun (WGS) entry which is preliminary data.</text>
</comment>
<feature type="transmembrane region" description="Helical" evidence="5">
    <location>
        <begin position="12"/>
        <end position="33"/>
    </location>
</feature>
<protein>
    <recommendedName>
        <fullName evidence="8">Tetraspanin</fullName>
    </recommendedName>
</protein>
<evidence type="ECO:0000256" key="3">
    <source>
        <dbReference type="ARBA" id="ARBA00022989"/>
    </source>
</evidence>
<name>A0AA39FSA6_MICHY</name>
<dbReference type="EMBL" id="JAQQBR010000006">
    <property type="protein sequence ID" value="KAK0174454.1"/>
    <property type="molecule type" value="Genomic_DNA"/>
</dbReference>